<dbReference type="RefSeq" id="WP_173577516.1">
    <property type="nucleotide sequence ID" value="NZ_WOSW01000019.1"/>
</dbReference>
<comment type="caution">
    <text evidence="2">The sequence shown here is derived from an EMBL/GenBank/DDBJ whole genome shotgun (WGS) entry which is preliminary data.</text>
</comment>
<dbReference type="EMBL" id="WOSW01000019">
    <property type="protein sequence ID" value="NHO32987.1"/>
    <property type="molecule type" value="Genomic_DNA"/>
</dbReference>
<proteinExistence type="predicted"/>
<name>A0ABX0KGD7_9PROT</name>
<evidence type="ECO:0000313" key="3">
    <source>
        <dbReference type="Proteomes" id="UP000615326"/>
    </source>
</evidence>
<accession>A0ABX0KGD7</accession>
<gene>
    <name evidence="2" type="ORF">GOB84_10545</name>
</gene>
<keyword evidence="3" id="KW-1185">Reference proteome</keyword>
<sequence length="76" mass="7775">MASPHAKVSCHEGEGNRIARICGRSMAEVVACCNFAADGRFVMARITLTGRPGEDAGPGAMSSPGCSLISAGEGRH</sequence>
<organism evidence="2 3">
    <name type="scientific">Acetobacter fallax</name>
    <dbReference type="NCBI Taxonomy" id="1737473"/>
    <lineage>
        <taxon>Bacteria</taxon>
        <taxon>Pseudomonadati</taxon>
        <taxon>Pseudomonadota</taxon>
        <taxon>Alphaproteobacteria</taxon>
        <taxon>Acetobacterales</taxon>
        <taxon>Acetobacteraceae</taxon>
        <taxon>Acetobacter</taxon>
    </lineage>
</organism>
<reference evidence="2 3" key="1">
    <citation type="journal article" date="2020" name="Int. J. Syst. Evol. Microbiol.">
        <title>Novel acetic acid bacteria from cider fermentations: Acetobacter conturbans sp. nov. and Acetobacter fallax sp. nov.</title>
        <authorList>
            <person name="Sombolestani A.S."/>
            <person name="Cleenwerck I."/>
            <person name="Cnockaert M."/>
            <person name="Borremans W."/>
            <person name="Wieme A.D."/>
            <person name="De Vuyst L."/>
            <person name="Vandamme P."/>
        </authorList>
    </citation>
    <scope>NUCLEOTIDE SEQUENCE [LARGE SCALE GENOMIC DNA]</scope>
    <source>
        <strain evidence="2 3">LMG 1637</strain>
    </source>
</reference>
<feature type="region of interest" description="Disordered" evidence="1">
    <location>
        <begin position="52"/>
        <end position="76"/>
    </location>
</feature>
<dbReference type="Proteomes" id="UP000615326">
    <property type="component" value="Unassembled WGS sequence"/>
</dbReference>
<protein>
    <submittedName>
        <fullName evidence="2">Uncharacterized protein</fullName>
    </submittedName>
</protein>
<evidence type="ECO:0000313" key="2">
    <source>
        <dbReference type="EMBL" id="NHO32987.1"/>
    </source>
</evidence>
<evidence type="ECO:0000256" key="1">
    <source>
        <dbReference type="SAM" id="MobiDB-lite"/>
    </source>
</evidence>